<feature type="compositionally biased region" description="Polar residues" evidence="1">
    <location>
        <begin position="552"/>
        <end position="574"/>
    </location>
</feature>
<feature type="compositionally biased region" description="Basic and acidic residues" evidence="1">
    <location>
        <begin position="575"/>
        <end position="594"/>
    </location>
</feature>
<dbReference type="Proteomes" id="UP000838412">
    <property type="component" value="Chromosome 10"/>
</dbReference>
<dbReference type="OrthoDB" id="10464768at2759"/>
<evidence type="ECO:0000313" key="3">
    <source>
        <dbReference type="Proteomes" id="UP000838412"/>
    </source>
</evidence>
<name>A0A8J9YNQ1_BRALA</name>
<feature type="compositionally biased region" description="Polar residues" evidence="1">
    <location>
        <begin position="121"/>
        <end position="146"/>
    </location>
</feature>
<feature type="compositionally biased region" description="Polar residues" evidence="1">
    <location>
        <begin position="740"/>
        <end position="767"/>
    </location>
</feature>
<organism evidence="2 3">
    <name type="scientific">Branchiostoma lanceolatum</name>
    <name type="common">Common lancelet</name>
    <name type="synonym">Amphioxus lanceolatum</name>
    <dbReference type="NCBI Taxonomy" id="7740"/>
    <lineage>
        <taxon>Eukaryota</taxon>
        <taxon>Metazoa</taxon>
        <taxon>Chordata</taxon>
        <taxon>Cephalochordata</taxon>
        <taxon>Leptocardii</taxon>
        <taxon>Amphioxiformes</taxon>
        <taxon>Branchiostomatidae</taxon>
        <taxon>Branchiostoma</taxon>
    </lineage>
</organism>
<feature type="compositionally biased region" description="Polar residues" evidence="1">
    <location>
        <begin position="427"/>
        <end position="440"/>
    </location>
</feature>
<evidence type="ECO:0000313" key="2">
    <source>
        <dbReference type="EMBL" id="CAH1239044.1"/>
    </source>
</evidence>
<evidence type="ECO:0000256" key="1">
    <source>
        <dbReference type="SAM" id="MobiDB-lite"/>
    </source>
</evidence>
<keyword evidence="3" id="KW-1185">Reference proteome</keyword>
<feature type="compositionally biased region" description="Basic and acidic residues" evidence="1">
    <location>
        <begin position="455"/>
        <end position="475"/>
    </location>
</feature>
<accession>A0A8J9YNQ1</accession>
<dbReference type="EMBL" id="OV696695">
    <property type="protein sequence ID" value="CAH1239044.1"/>
    <property type="molecule type" value="Genomic_DNA"/>
</dbReference>
<feature type="compositionally biased region" description="Basic residues" evidence="1">
    <location>
        <begin position="7"/>
        <end position="17"/>
    </location>
</feature>
<feature type="region of interest" description="Disordered" evidence="1">
    <location>
        <begin position="728"/>
        <end position="772"/>
    </location>
</feature>
<gene>
    <name evidence="2" type="primary">Hypp5698</name>
    <name evidence="2" type="ORF">BLAG_LOCUS3430</name>
</gene>
<feature type="region of interest" description="Disordered" evidence="1">
    <location>
        <begin position="1"/>
        <end position="68"/>
    </location>
</feature>
<dbReference type="AlphaFoldDB" id="A0A8J9YNQ1"/>
<feature type="region of interest" description="Disordered" evidence="1">
    <location>
        <begin position="366"/>
        <end position="475"/>
    </location>
</feature>
<feature type="compositionally biased region" description="Polar residues" evidence="1">
    <location>
        <begin position="378"/>
        <end position="398"/>
    </location>
</feature>
<feature type="compositionally biased region" description="Basic and acidic residues" evidence="1">
    <location>
        <begin position="531"/>
        <end position="550"/>
    </location>
</feature>
<proteinExistence type="predicted"/>
<sequence length="822" mass="89455">METSAAGKRKLRRRAQKRPLTEDEENGGSTSAKKRASYDPKASSAFTEVDKKSRKTKRKVSTRGNKKVCLEENDVEVTKENTQGLQKLPDDKEKLKIEHDTNPIESIVLSGSTKTKEEVENQTLDNHKSSSSVRKATETTPSSTEQAKYVPKFGKRTKRKQAGMQAKEPIEEEHSDTATNVETVQIVSTEDSGPKQKQEVITTISTLVDEEKKAATTKVDTKETVSTATTVETVQILSMDNSNLGQKQEDITTSSVVDEEKKTVPEDEVLIATTEADTLKTLSTEGTSLTDNLVQKQEGITTTSTVKVVNEEQNTVLEDEVVIVSIEFDSVEALSTEFTCTSISNNLVQEQKDTVSTGKIIDEDNSVTENNVAGGVNTGDTENQHTSGGTVVSSTLQASDIEPETVATRKPQKQDEIGTAKEEKEATCSNNLAPQNSKPQTVKEGNDSVSAPLTEPDHNTDTAEEKVVRTEHEDAASCEMSSVPVVEVARDVLSTIIEKIISEEAVVCTRNDSSTLEVTVSTKSQGMEESSEGRPGIDSDEKKVGQKDDDPNTSASDAQEATLAIVSTVSQGKDGTSRGGDDCSEKKFGQKDDGSPDSSVSDAQETTERSNCGEGTKQQGNEQKDSSPTNKTLETNTTEHSDQEDSQGLDNFMDTLSSSQLYQMELEALTTAQQINAAPAKQEPDEGARKAILRLTSDLSSLNRSVMSVWREFNALQKKRLARKKEQAAKASRGLPNAFRTDTATSKPVQNGCQGGNIRTQVAQRNPSPMKIRNDKKLRSVILTNRRKWTSTTSDQSLHKLRTMGNGEVTVAAKSLNRTQAL</sequence>
<feature type="region of interest" description="Disordered" evidence="1">
    <location>
        <begin position="512"/>
        <end position="651"/>
    </location>
</feature>
<feature type="compositionally biased region" description="Polar residues" evidence="1">
    <location>
        <begin position="512"/>
        <end position="528"/>
    </location>
</feature>
<feature type="compositionally biased region" description="Polar residues" evidence="1">
    <location>
        <begin position="616"/>
        <end position="636"/>
    </location>
</feature>
<reference evidence="2" key="1">
    <citation type="submission" date="2022-01" db="EMBL/GenBank/DDBJ databases">
        <authorList>
            <person name="Braso-Vives M."/>
        </authorList>
    </citation>
    <scope>NUCLEOTIDE SEQUENCE</scope>
</reference>
<protein>
    <submittedName>
        <fullName evidence="2">Hypp5698 protein</fullName>
    </submittedName>
</protein>
<feature type="compositionally biased region" description="Basic residues" evidence="1">
    <location>
        <begin position="52"/>
        <end position="66"/>
    </location>
</feature>
<feature type="compositionally biased region" description="Basic and acidic residues" evidence="1">
    <location>
        <begin position="412"/>
        <end position="426"/>
    </location>
</feature>
<feature type="region of interest" description="Disordered" evidence="1">
    <location>
        <begin position="109"/>
        <end position="180"/>
    </location>
</feature>